<evidence type="ECO:0000256" key="11">
    <source>
        <dbReference type="SAM" id="MobiDB-lite"/>
    </source>
</evidence>
<gene>
    <name evidence="14" type="ORF">M427DRAFT_130392</name>
</gene>
<comment type="cofactor">
    <cofactor evidence="1 10">
        <name>[4Fe-4S] cluster</name>
        <dbReference type="ChEBI" id="CHEBI:49883"/>
    </cofactor>
</comment>
<keyword evidence="4 10" id="KW-0963">Cytoplasm</keyword>
<dbReference type="PANTHER" id="PTHR13273">
    <property type="entry name" value="ANAMORSIN"/>
    <property type="match status" value="1"/>
</dbReference>
<feature type="binding site" evidence="10">
    <location>
        <position position="291"/>
    </location>
    <ligand>
        <name>[4Fe-4S] cluster</name>
        <dbReference type="ChEBI" id="CHEBI:49883"/>
    </ligand>
</feature>
<proteinExistence type="inferred from homology"/>
<keyword evidence="15" id="KW-1185">Reference proteome</keyword>
<dbReference type="PANTHER" id="PTHR13273:SF14">
    <property type="entry name" value="ANAMORSIN"/>
    <property type="match status" value="1"/>
</dbReference>
<feature type="binding site" evidence="10">
    <location>
        <position position="245"/>
    </location>
    <ligand>
        <name>[2Fe-2S] cluster</name>
        <dbReference type="ChEBI" id="CHEBI:190135"/>
    </ligand>
</feature>
<dbReference type="Pfam" id="PF05093">
    <property type="entry name" value="CIAPIN1"/>
    <property type="match status" value="1"/>
</dbReference>
<feature type="compositionally biased region" description="Basic and acidic residues" evidence="11">
    <location>
        <begin position="234"/>
        <end position="244"/>
    </location>
</feature>
<dbReference type="Pfam" id="PF20922">
    <property type="entry name" value="Anamorsin_N"/>
    <property type="match status" value="1"/>
</dbReference>
<feature type="binding site" evidence="10">
    <location>
        <position position="255"/>
    </location>
    <ligand>
        <name>[2Fe-2S] cluster</name>
        <dbReference type="ChEBI" id="CHEBI:190135"/>
    </ligand>
</feature>
<evidence type="ECO:0000256" key="6">
    <source>
        <dbReference type="ARBA" id="ARBA00022723"/>
    </source>
</evidence>
<evidence type="ECO:0000313" key="14">
    <source>
        <dbReference type="EMBL" id="KXS21638.1"/>
    </source>
</evidence>
<feature type="region of interest" description="Disordered" evidence="11">
    <location>
        <begin position="190"/>
        <end position="249"/>
    </location>
</feature>
<dbReference type="HAMAP" id="MF_03115">
    <property type="entry name" value="Anamorsin"/>
    <property type="match status" value="1"/>
</dbReference>
<dbReference type="GO" id="GO:0009055">
    <property type="term" value="F:electron transfer activity"/>
    <property type="evidence" value="ECO:0007669"/>
    <property type="project" value="UniProtKB-UniRule"/>
</dbReference>
<dbReference type="GO" id="GO:0051539">
    <property type="term" value="F:4 iron, 4 sulfur cluster binding"/>
    <property type="evidence" value="ECO:0007669"/>
    <property type="project" value="UniProtKB-KW"/>
</dbReference>
<comment type="cofactor">
    <cofactor evidence="10">
        <name>[2Fe-2S] cluster</name>
        <dbReference type="ChEBI" id="CHEBI:190135"/>
    </cofactor>
</comment>
<dbReference type="InterPro" id="IPR049011">
    <property type="entry name" value="Anamorsin_N_metazoan"/>
</dbReference>
<feature type="binding site" evidence="10">
    <location>
        <position position="288"/>
    </location>
    <ligand>
        <name>[4Fe-4S] cluster</name>
        <dbReference type="ChEBI" id="CHEBI:49883"/>
    </ligand>
</feature>
<dbReference type="GO" id="GO:0005758">
    <property type="term" value="C:mitochondrial intermembrane space"/>
    <property type="evidence" value="ECO:0007669"/>
    <property type="project" value="UniProtKB-SubCell"/>
</dbReference>
<dbReference type="EMBL" id="KQ965732">
    <property type="protein sequence ID" value="KXS21638.1"/>
    <property type="molecule type" value="Genomic_DNA"/>
</dbReference>
<feature type="binding site" evidence="10">
    <location>
        <position position="299"/>
    </location>
    <ligand>
        <name>[4Fe-4S] cluster</name>
        <dbReference type="ChEBI" id="CHEBI:49883"/>
    </ligand>
</feature>
<feature type="domain" description="Anamorsin N-terminal" evidence="13">
    <location>
        <begin position="11"/>
        <end position="181"/>
    </location>
</feature>
<feature type="short sequence motif" description="Cx2C motif 2" evidence="10">
    <location>
        <begin position="299"/>
        <end position="302"/>
    </location>
</feature>
<feature type="short sequence motif" description="Cx2C motif 1" evidence="10">
    <location>
        <begin position="288"/>
        <end position="291"/>
    </location>
</feature>
<evidence type="ECO:0000256" key="10">
    <source>
        <dbReference type="HAMAP-Rule" id="MF_03115"/>
    </source>
</evidence>
<dbReference type="InterPro" id="IPR007785">
    <property type="entry name" value="Anamorsin"/>
</dbReference>
<dbReference type="OrthoDB" id="311633at2759"/>
<comment type="domain">
    <text evidence="10">The N-terminal domain has structural similarity with S-adenosyl-L-methionine-dependent methyltransferases, but does not bind S-adenosyl-L-methionine. It is required for correct assembly of the 2 Fe-S clusters.</text>
</comment>
<reference evidence="14 15" key="1">
    <citation type="journal article" date="2015" name="Genome Biol. Evol.">
        <title>Phylogenomic analyses indicate that early fungi evolved digesting cell walls of algal ancestors of land plants.</title>
        <authorList>
            <person name="Chang Y."/>
            <person name="Wang S."/>
            <person name="Sekimoto S."/>
            <person name="Aerts A.L."/>
            <person name="Choi C."/>
            <person name="Clum A."/>
            <person name="LaButti K.M."/>
            <person name="Lindquist E.A."/>
            <person name="Yee Ngan C."/>
            <person name="Ohm R.A."/>
            <person name="Salamov A.A."/>
            <person name="Grigoriev I.V."/>
            <person name="Spatafora J.W."/>
            <person name="Berbee M.L."/>
        </authorList>
    </citation>
    <scope>NUCLEOTIDE SEQUENCE [LARGE SCALE GENOMIC DNA]</scope>
    <source>
        <strain evidence="14 15">JEL478</strain>
    </source>
</reference>
<keyword evidence="8 10" id="KW-0411">Iron-sulfur</keyword>
<name>A0A139AY18_GONPJ</name>
<accession>A0A139AY18</accession>
<evidence type="ECO:0000259" key="12">
    <source>
        <dbReference type="Pfam" id="PF05093"/>
    </source>
</evidence>
<comment type="caution">
    <text evidence="10">Lacks conserved residue(s) required for the propagation of feature annotation.</text>
</comment>
<evidence type="ECO:0000313" key="15">
    <source>
        <dbReference type="Proteomes" id="UP000070544"/>
    </source>
</evidence>
<dbReference type="AlphaFoldDB" id="A0A139AY18"/>
<keyword evidence="9 10" id="KW-0496">Mitochondrion</keyword>
<dbReference type="STRING" id="1344416.A0A139AY18"/>
<evidence type="ECO:0000259" key="13">
    <source>
        <dbReference type="Pfam" id="PF20922"/>
    </source>
</evidence>
<evidence type="ECO:0000256" key="1">
    <source>
        <dbReference type="ARBA" id="ARBA00001966"/>
    </source>
</evidence>
<feature type="binding site" evidence="10">
    <location>
        <position position="258"/>
    </location>
    <ligand>
        <name>[2Fe-2S] cluster</name>
        <dbReference type="ChEBI" id="CHEBI:190135"/>
    </ligand>
</feature>
<dbReference type="GO" id="GO:0016226">
    <property type="term" value="P:iron-sulfur cluster assembly"/>
    <property type="evidence" value="ECO:0007669"/>
    <property type="project" value="UniProtKB-UniRule"/>
</dbReference>
<comment type="domain">
    <text evidence="10">The twin Cx2C motifs are involved in the recognition by the mitochondrial MIA40-ERV1 disulfide relay system. The formation of 2 disulfide bonds in the Cx2C motifs through dithiol/disulfide exchange reactions effectively traps the protein in the mitochondrial intermembrane space.</text>
</comment>
<comment type="similarity">
    <text evidence="2 10">Belongs to the anamorsin family.</text>
</comment>
<evidence type="ECO:0000256" key="9">
    <source>
        <dbReference type="ARBA" id="ARBA00023128"/>
    </source>
</evidence>
<keyword evidence="5 10" id="KW-0001">2Fe-2S</keyword>
<organism evidence="14 15">
    <name type="scientific">Gonapodya prolifera (strain JEL478)</name>
    <name type="common">Monoblepharis prolifera</name>
    <dbReference type="NCBI Taxonomy" id="1344416"/>
    <lineage>
        <taxon>Eukaryota</taxon>
        <taxon>Fungi</taxon>
        <taxon>Fungi incertae sedis</taxon>
        <taxon>Chytridiomycota</taxon>
        <taxon>Chytridiomycota incertae sedis</taxon>
        <taxon>Monoblepharidomycetes</taxon>
        <taxon>Monoblepharidales</taxon>
        <taxon>Gonapodyaceae</taxon>
        <taxon>Gonapodya</taxon>
    </lineage>
</organism>
<dbReference type="InterPro" id="IPR046408">
    <property type="entry name" value="CIAPIN1"/>
</dbReference>
<dbReference type="OMA" id="RECGTAT"/>
<feature type="compositionally biased region" description="Acidic residues" evidence="11">
    <location>
        <begin position="218"/>
        <end position="233"/>
    </location>
</feature>
<feature type="domain" description="Anamorsin C-terminal" evidence="12">
    <location>
        <begin position="242"/>
        <end position="318"/>
    </location>
</feature>
<comment type="domain">
    <text evidence="10">The C-terminal domain binds 2 Fe-S clusters but is otherwise mostly in an intrinsically disordered conformation.</text>
</comment>
<keyword evidence="6 10" id="KW-0479">Metal-binding</keyword>
<evidence type="ECO:0000256" key="5">
    <source>
        <dbReference type="ARBA" id="ARBA00022714"/>
    </source>
</evidence>
<evidence type="ECO:0000256" key="2">
    <source>
        <dbReference type="ARBA" id="ARBA00008169"/>
    </source>
</evidence>
<dbReference type="GO" id="GO:0051537">
    <property type="term" value="F:2 iron, 2 sulfur cluster binding"/>
    <property type="evidence" value="ECO:0007669"/>
    <property type="project" value="UniProtKB-UniRule"/>
</dbReference>
<dbReference type="Gene3D" id="3.40.50.150">
    <property type="entry name" value="Vaccinia Virus protein VP39"/>
    <property type="match status" value="1"/>
</dbReference>
<dbReference type="Proteomes" id="UP000070544">
    <property type="component" value="Unassembled WGS sequence"/>
</dbReference>
<protein>
    <submittedName>
        <fullName evidence="14">DUF689-domain-containing protein</fullName>
    </submittedName>
</protein>
<keyword evidence="3 10" id="KW-0004">4Fe-4S</keyword>
<dbReference type="InterPro" id="IPR029063">
    <property type="entry name" value="SAM-dependent_MTases_sf"/>
</dbReference>
<keyword evidence="7 10" id="KW-0408">Iron</keyword>
<sequence length="332" mass="36226">MTLDLIHKSSNALLVWSTQFSTDDVEKARSKLLEAGAKVQLELLERLEEAEISASAFDTAVCGFLSELPPTSFHQHFPKLVKALAPSGNLYTREIAILDTTGAADGGAFHSLEALKSDMKLAGFVDLSVASTRPLTIENWKEHGTTGWTPEGLADLERILKTHRVAVVDLVGRKPEYEVGATSKLKLNFSKKKSEQSNGTSQDVAKLTNGAHPTTNVTDDDELIDEEELLDEEDRSRPSKKDYDCEPTNGKRKACKNCTCGLAEEEEMEDDPSVVRVEGGKELPKSSCGNCYLGDAFRCSSCPYMGMPAFKPGEKISLAGVFANDDIDFLEA</sequence>
<evidence type="ECO:0000256" key="7">
    <source>
        <dbReference type="ARBA" id="ARBA00023004"/>
    </source>
</evidence>
<evidence type="ECO:0000256" key="8">
    <source>
        <dbReference type="ARBA" id="ARBA00023014"/>
    </source>
</evidence>
<evidence type="ECO:0000256" key="3">
    <source>
        <dbReference type="ARBA" id="ARBA00022485"/>
    </source>
</evidence>
<evidence type="ECO:0000256" key="4">
    <source>
        <dbReference type="ARBA" id="ARBA00022490"/>
    </source>
</evidence>
<feature type="binding site" evidence="10">
    <location>
        <position position="260"/>
    </location>
    <ligand>
        <name>[2Fe-2S] cluster</name>
        <dbReference type="ChEBI" id="CHEBI:190135"/>
    </ligand>
</feature>
<dbReference type="GO" id="GO:0046872">
    <property type="term" value="F:metal ion binding"/>
    <property type="evidence" value="ECO:0007669"/>
    <property type="project" value="UniProtKB-KW"/>
</dbReference>
<comment type="subcellular location">
    <subcellularLocation>
        <location evidence="10">Cytoplasm</location>
    </subcellularLocation>
    <subcellularLocation>
        <location evidence="10">Mitochondrion intermembrane space</location>
    </subcellularLocation>
</comment>
<feature type="region of interest" description="Fe-S binding site B" evidence="10">
    <location>
        <begin position="288"/>
        <end position="302"/>
    </location>
</feature>
<feature type="binding site" evidence="10">
    <location>
        <position position="302"/>
    </location>
    <ligand>
        <name>[4Fe-4S] cluster</name>
        <dbReference type="ChEBI" id="CHEBI:49883"/>
    </ligand>
</feature>